<dbReference type="STRING" id="703135.A0A2A9NRL7"/>
<dbReference type="PANTHER" id="PTHR13182">
    <property type="entry name" value="ZINC FINGER PROTEIN 622"/>
    <property type="match status" value="1"/>
</dbReference>
<dbReference type="PROSITE" id="PS00028">
    <property type="entry name" value="ZINC_FINGER_C2H2_1"/>
    <property type="match status" value="1"/>
</dbReference>
<evidence type="ECO:0000256" key="1">
    <source>
        <dbReference type="ARBA" id="ARBA00004496"/>
    </source>
</evidence>
<keyword evidence="7" id="KW-0862">Zinc</keyword>
<keyword evidence="3" id="KW-0690">Ribosome biogenesis</keyword>
<dbReference type="GO" id="GO:0008270">
    <property type="term" value="F:zinc ion binding"/>
    <property type="evidence" value="ECO:0007669"/>
    <property type="project" value="UniProtKB-KW"/>
</dbReference>
<evidence type="ECO:0000313" key="12">
    <source>
        <dbReference type="Proteomes" id="UP000242287"/>
    </source>
</evidence>
<dbReference type="SMART" id="SM00355">
    <property type="entry name" value="ZnF_C2H2"/>
    <property type="match status" value="4"/>
</dbReference>
<dbReference type="AlphaFoldDB" id="A0A2A9NRL7"/>
<dbReference type="Pfam" id="PF12756">
    <property type="entry name" value="zf-C2H2_2"/>
    <property type="match status" value="1"/>
</dbReference>
<evidence type="ECO:0000256" key="6">
    <source>
        <dbReference type="ARBA" id="ARBA00022771"/>
    </source>
</evidence>
<dbReference type="SMART" id="SM00451">
    <property type="entry name" value="ZnF_U1"/>
    <property type="match status" value="2"/>
</dbReference>
<evidence type="ECO:0000256" key="8">
    <source>
        <dbReference type="ARBA" id="ARBA00034126"/>
    </source>
</evidence>
<proteinExistence type="inferred from homology"/>
<protein>
    <recommendedName>
        <fullName evidence="10">C2H2-type domain-containing protein</fullName>
    </recommendedName>
</protein>
<evidence type="ECO:0000256" key="4">
    <source>
        <dbReference type="ARBA" id="ARBA00022723"/>
    </source>
</evidence>
<feature type="compositionally biased region" description="Polar residues" evidence="9">
    <location>
        <begin position="139"/>
        <end position="151"/>
    </location>
</feature>
<feature type="region of interest" description="Disordered" evidence="9">
    <location>
        <begin position="294"/>
        <end position="313"/>
    </location>
</feature>
<evidence type="ECO:0000256" key="3">
    <source>
        <dbReference type="ARBA" id="ARBA00022517"/>
    </source>
</evidence>
<name>A0A2A9NRL7_9AGAR</name>
<feature type="domain" description="C2H2-type" evidence="10">
    <location>
        <begin position="71"/>
        <end position="93"/>
    </location>
</feature>
<dbReference type="InterPro" id="IPR041661">
    <property type="entry name" value="ZN622/Rei1/Reh1_Znf-C2H2"/>
</dbReference>
<comment type="subcellular location">
    <subcellularLocation>
        <location evidence="1">Cytoplasm</location>
    </subcellularLocation>
</comment>
<dbReference type="InterPro" id="IPR036236">
    <property type="entry name" value="Znf_C2H2_sf"/>
</dbReference>
<reference evidence="11 12" key="1">
    <citation type="submission" date="2014-02" db="EMBL/GenBank/DDBJ databases">
        <title>Transposable element dynamics among asymbiotic and ectomycorrhizal Amanita fungi.</title>
        <authorList>
            <consortium name="DOE Joint Genome Institute"/>
            <person name="Hess J."/>
            <person name="Skrede I."/>
            <person name="Wolfe B."/>
            <person name="LaButti K."/>
            <person name="Ohm R.A."/>
            <person name="Grigoriev I.V."/>
            <person name="Pringle A."/>
        </authorList>
    </citation>
    <scope>NUCLEOTIDE SEQUENCE [LARGE SCALE GENOMIC DNA]</scope>
    <source>
        <strain evidence="11 12">SKay4041</strain>
    </source>
</reference>
<dbReference type="InterPro" id="IPR040025">
    <property type="entry name" value="Znf622/Rei1/Reh1"/>
</dbReference>
<keyword evidence="5" id="KW-0677">Repeat</keyword>
<evidence type="ECO:0000259" key="10">
    <source>
        <dbReference type="PROSITE" id="PS00028"/>
    </source>
</evidence>
<evidence type="ECO:0000256" key="9">
    <source>
        <dbReference type="SAM" id="MobiDB-lite"/>
    </source>
</evidence>
<keyword evidence="12" id="KW-1185">Reference proteome</keyword>
<keyword evidence="4" id="KW-0479">Metal-binding</keyword>
<evidence type="ECO:0000256" key="5">
    <source>
        <dbReference type="ARBA" id="ARBA00022737"/>
    </source>
</evidence>
<evidence type="ECO:0000313" key="11">
    <source>
        <dbReference type="EMBL" id="PFH51974.1"/>
    </source>
</evidence>
<evidence type="ECO:0000256" key="7">
    <source>
        <dbReference type="ARBA" id="ARBA00022833"/>
    </source>
</evidence>
<dbReference type="PANTHER" id="PTHR13182:SF8">
    <property type="entry name" value="CYTOPLASMIC 60S SUBUNIT BIOGENESIS FACTOR ZNF622"/>
    <property type="match status" value="1"/>
</dbReference>
<organism evidence="11 12">
    <name type="scientific">Amanita thiersii Skay4041</name>
    <dbReference type="NCBI Taxonomy" id="703135"/>
    <lineage>
        <taxon>Eukaryota</taxon>
        <taxon>Fungi</taxon>
        <taxon>Dikarya</taxon>
        <taxon>Basidiomycota</taxon>
        <taxon>Agaricomycotina</taxon>
        <taxon>Agaricomycetes</taxon>
        <taxon>Agaricomycetidae</taxon>
        <taxon>Agaricales</taxon>
        <taxon>Pluteineae</taxon>
        <taxon>Amanitaceae</taxon>
        <taxon>Amanita</taxon>
    </lineage>
</organism>
<dbReference type="Gene3D" id="3.30.160.60">
    <property type="entry name" value="Classic Zinc Finger"/>
    <property type="match status" value="1"/>
</dbReference>
<dbReference type="EMBL" id="KZ301982">
    <property type="protein sequence ID" value="PFH51974.1"/>
    <property type="molecule type" value="Genomic_DNA"/>
</dbReference>
<feature type="compositionally biased region" description="Polar residues" evidence="9">
    <location>
        <begin position="104"/>
        <end position="123"/>
    </location>
</feature>
<feature type="region of interest" description="Disordered" evidence="9">
    <location>
        <begin position="401"/>
        <end position="441"/>
    </location>
</feature>
<sequence length="441" mass="50277">MPDAFFTCLSCSIGFSTADDQRVHYRSDHHRYNMKRRVAGFPPVNASMFNEKIKDNLKESLVSTSPKDYSCSACRKIYTTENAYKTHLLSKKHRENMSKPVPKSSVTIPSISNVQVDTSAESKSPSEDLTRDDLRTPGGNLTRNFGPSLSDDTADDDLERDIDQKIGSATTRLSSTDCLFCTQTSSSLRSSLTHMSNVHSFFIPDIEYLVDLAGLINYLGEKIAIGNICMYCNGKGRQFHTLAAVRQHMVDKSHCKIAYDTEDDRLEISDYYDFTRSYPDSPPKRDGITGEIITREEDDEWEDVDDGDTSEDEILDDPYNRVTYGDSEYELVLPSGSRIGHRSMRRYYVQSLHRTWQSSGPRANSNAALVRRLLTDGMIPRRTGYGAHGIEMSVVRARNPGEAREAGRHIREYRDQKRREDYKTRVGFNHNHQKHYRDPCE</sequence>
<accession>A0A2A9NRL7</accession>
<evidence type="ECO:0000256" key="2">
    <source>
        <dbReference type="ARBA" id="ARBA00022490"/>
    </source>
</evidence>
<dbReference type="InterPro" id="IPR022755">
    <property type="entry name" value="Znf_C2H2_jaz"/>
</dbReference>
<feature type="compositionally biased region" description="Basic and acidic residues" evidence="9">
    <location>
        <begin position="124"/>
        <end position="135"/>
    </location>
</feature>
<dbReference type="GO" id="GO:0042273">
    <property type="term" value="P:ribosomal large subunit biogenesis"/>
    <property type="evidence" value="ECO:0007669"/>
    <property type="project" value="UniProtKB-ARBA"/>
</dbReference>
<keyword evidence="6" id="KW-0863">Zinc-finger</keyword>
<dbReference type="SUPFAM" id="SSF57667">
    <property type="entry name" value="beta-beta-alpha zinc fingers"/>
    <property type="match status" value="2"/>
</dbReference>
<dbReference type="GO" id="GO:0005737">
    <property type="term" value="C:cytoplasm"/>
    <property type="evidence" value="ECO:0007669"/>
    <property type="project" value="UniProtKB-SubCell"/>
</dbReference>
<dbReference type="Pfam" id="PF12171">
    <property type="entry name" value="zf-C2H2_jaz"/>
    <property type="match status" value="1"/>
</dbReference>
<dbReference type="InterPro" id="IPR003604">
    <property type="entry name" value="Matrin/U1-like-C_Znf_C2H2"/>
</dbReference>
<dbReference type="GO" id="GO:0030687">
    <property type="term" value="C:preribosome, large subunit precursor"/>
    <property type="evidence" value="ECO:0007669"/>
    <property type="project" value="TreeGrafter"/>
</dbReference>
<keyword evidence="2" id="KW-0963">Cytoplasm</keyword>
<feature type="compositionally biased region" description="Basic and acidic residues" evidence="9">
    <location>
        <begin position="401"/>
        <end position="424"/>
    </location>
</feature>
<feature type="region of interest" description="Disordered" evidence="9">
    <location>
        <begin position="89"/>
        <end position="156"/>
    </location>
</feature>
<gene>
    <name evidence="11" type="ORF">AMATHDRAFT_141083</name>
</gene>
<dbReference type="GO" id="GO:0003676">
    <property type="term" value="F:nucleic acid binding"/>
    <property type="evidence" value="ECO:0007669"/>
    <property type="project" value="InterPro"/>
</dbReference>
<dbReference type="OrthoDB" id="19329at2759"/>
<dbReference type="Proteomes" id="UP000242287">
    <property type="component" value="Unassembled WGS sequence"/>
</dbReference>
<dbReference type="InterPro" id="IPR013087">
    <property type="entry name" value="Znf_C2H2_type"/>
</dbReference>
<feature type="compositionally biased region" description="Acidic residues" evidence="9">
    <location>
        <begin position="296"/>
        <end position="313"/>
    </location>
</feature>
<comment type="similarity">
    <text evidence="8">Belongs to the REI1 family.</text>
</comment>